<evidence type="ECO:0000313" key="5">
    <source>
        <dbReference type="Proteomes" id="UP000600363"/>
    </source>
</evidence>
<dbReference type="SUPFAM" id="SSF52540">
    <property type="entry name" value="P-loop containing nucleoside triphosphate hydrolases"/>
    <property type="match status" value="1"/>
</dbReference>
<dbReference type="RefSeq" id="WP_276624311.1">
    <property type="nucleotide sequence ID" value="NZ_DUIH01000011.1"/>
</dbReference>
<dbReference type="AlphaFoldDB" id="A0A832RYD1"/>
<evidence type="ECO:0000256" key="2">
    <source>
        <dbReference type="ARBA" id="ARBA00022840"/>
    </source>
</evidence>
<dbReference type="GO" id="GO:0005524">
    <property type="term" value="F:ATP binding"/>
    <property type="evidence" value="ECO:0007669"/>
    <property type="project" value="UniProtKB-KW"/>
</dbReference>
<sequence length="225" mass="24850">MIEFVSTGLPELDTMLGGGIPRGAVVTIIGMYGVGKTILSFHFLKAGLDRGEKVMLMSFKESPEDLLEEARLVGIDLSEATIVHIDALEVAESMMKVEDELSAYISSAGTSRVVIDSINILDSVFDEKERWRMMVSLKEALKMPGVTAYLTSACSESNECHTPSGILEYISDGIICLRTYRASSTESSVRLIEVMKMRKVSHWIKPRMFSITKNGISIILEGEFI</sequence>
<accession>A0A832RYD1</accession>
<protein>
    <submittedName>
        <fullName evidence="4">KaiC domain-containing protein</fullName>
    </submittedName>
</protein>
<reference evidence="4" key="1">
    <citation type="journal article" date="2020" name="bioRxiv">
        <title>A rank-normalized archaeal taxonomy based on genome phylogeny resolves widespread incomplete and uneven classifications.</title>
        <authorList>
            <person name="Rinke C."/>
            <person name="Chuvochina M."/>
            <person name="Mussig A.J."/>
            <person name="Chaumeil P.-A."/>
            <person name="Waite D.W."/>
            <person name="Whitman W.B."/>
            <person name="Parks D.H."/>
            <person name="Hugenholtz P."/>
        </authorList>
    </citation>
    <scope>NUCLEOTIDE SEQUENCE</scope>
    <source>
        <strain evidence="4">UBA12518</strain>
    </source>
</reference>
<dbReference type="Gene3D" id="3.40.50.300">
    <property type="entry name" value="P-loop containing nucleotide triphosphate hydrolases"/>
    <property type="match status" value="1"/>
</dbReference>
<feature type="domain" description="KaiC" evidence="3">
    <location>
        <begin position="3"/>
        <end position="225"/>
    </location>
</feature>
<dbReference type="Proteomes" id="UP000600363">
    <property type="component" value="Unassembled WGS sequence"/>
</dbReference>
<dbReference type="PROSITE" id="PS51146">
    <property type="entry name" value="KAIC"/>
    <property type="match status" value="1"/>
</dbReference>
<dbReference type="Pfam" id="PF06745">
    <property type="entry name" value="ATPase"/>
    <property type="match status" value="1"/>
</dbReference>
<dbReference type="InterPro" id="IPR027417">
    <property type="entry name" value="P-loop_NTPase"/>
</dbReference>
<proteinExistence type="predicted"/>
<evidence type="ECO:0000313" key="4">
    <source>
        <dbReference type="EMBL" id="HIH69621.1"/>
    </source>
</evidence>
<keyword evidence="2" id="KW-0067">ATP-binding</keyword>
<dbReference type="InterPro" id="IPR010624">
    <property type="entry name" value="KaiC_dom"/>
</dbReference>
<dbReference type="EMBL" id="DUIH01000011">
    <property type="protein sequence ID" value="HIH69621.1"/>
    <property type="molecule type" value="Genomic_DNA"/>
</dbReference>
<dbReference type="PANTHER" id="PTHR43637">
    <property type="entry name" value="UPF0273 PROTEIN TM_0370"/>
    <property type="match status" value="1"/>
</dbReference>
<evidence type="ECO:0000256" key="1">
    <source>
        <dbReference type="ARBA" id="ARBA00022741"/>
    </source>
</evidence>
<comment type="caution">
    <text evidence="4">The sequence shown here is derived from an EMBL/GenBank/DDBJ whole genome shotgun (WGS) entry which is preliminary data.</text>
</comment>
<dbReference type="InterPro" id="IPR014774">
    <property type="entry name" value="KaiC-like_dom"/>
</dbReference>
<keyword evidence="1" id="KW-0547">Nucleotide-binding</keyword>
<evidence type="ECO:0000259" key="3">
    <source>
        <dbReference type="PROSITE" id="PS51146"/>
    </source>
</evidence>
<gene>
    <name evidence="4" type="ORF">HA299_03250</name>
</gene>
<name>A0A832RYD1_9EURY</name>
<organism evidence="4 5">
    <name type="scientific">Methermicoccus shengliensis</name>
    <dbReference type="NCBI Taxonomy" id="660064"/>
    <lineage>
        <taxon>Archaea</taxon>
        <taxon>Methanobacteriati</taxon>
        <taxon>Methanobacteriota</taxon>
        <taxon>Stenosarchaea group</taxon>
        <taxon>Methanomicrobia</taxon>
        <taxon>Methanosarcinales</taxon>
        <taxon>Methermicoccaceae</taxon>
        <taxon>Methermicoccus</taxon>
    </lineage>
</organism>